<evidence type="ECO:0000259" key="4">
    <source>
        <dbReference type="PROSITE" id="PS01124"/>
    </source>
</evidence>
<keyword evidence="6" id="KW-1185">Reference proteome</keyword>
<organism evidence="5 6">
    <name type="scientific">Verminephrobacter aporrectodeae subsp. tuberculatae</name>
    <dbReference type="NCBI Taxonomy" id="1110392"/>
    <lineage>
        <taxon>Bacteria</taxon>
        <taxon>Pseudomonadati</taxon>
        <taxon>Pseudomonadota</taxon>
        <taxon>Betaproteobacteria</taxon>
        <taxon>Burkholderiales</taxon>
        <taxon>Comamonadaceae</taxon>
        <taxon>Verminephrobacter</taxon>
    </lineage>
</organism>
<dbReference type="InterPro" id="IPR009057">
    <property type="entry name" value="Homeodomain-like_sf"/>
</dbReference>
<dbReference type="PANTHER" id="PTHR47893:SF1">
    <property type="entry name" value="REGULATORY PROTEIN PCHR"/>
    <property type="match status" value="1"/>
</dbReference>
<dbReference type="EMBL" id="QZCW01000001">
    <property type="protein sequence ID" value="MCW5321034.1"/>
    <property type="molecule type" value="Genomic_DNA"/>
</dbReference>
<proteinExistence type="predicted"/>
<evidence type="ECO:0000256" key="3">
    <source>
        <dbReference type="ARBA" id="ARBA00023163"/>
    </source>
</evidence>
<keyword evidence="3" id="KW-0804">Transcription</keyword>
<dbReference type="InterPro" id="IPR018062">
    <property type="entry name" value="HTH_AraC-typ_CS"/>
</dbReference>
<gene>
    <name evidence="5" type="ORF">D5039_07620</name>
</gene>
<protein>
    <submittedName>
        <fullName evidence="5">AraC family transcriptional regulator</fullName>
    </submittedName>
</protein>
<accession>A0ABT3KSX7</accession>
<comment type="caution">
    <text evidence="5">The sequence shown here is derived from an EMBL/GenBank/DDBJ whole genome shotgun (WGS) entry which is preliminary data.</text>
</comment>
<dbReference type="RefSeq" id="WP_265281655.1">
    <property type="nucleotide sequence ID" value="NZ_QZCW01000001.1"/>
</dbReference>
<dbReference type="SMART" id="SM00342">
    <property type="entry name" value="HTH_ARAC"/>
    <property type="match status" value="1"/>
</dbReference>
<dbReference type="PROSITE" id="PS00041">
    <property type="entry name" value="HTH_ARAC_FAMILY_1"/>
    <property type="match status" value="1"/>
</dbReference>
<evidence type="ECO:0000313" key="5">
    <source>
        <dbReference type="EMBL" id="MCW5321034.1"/>
    </source>
</evidence>
<evidence type="ECO:0000256" key="2">
    <source>
        <dbReference type="ARBA" id="ARBA00023125"/>
    </source>
</evidence>
<dbReference type="Gene3D" id="1.10.10.60">
    <property type="entry name" value="Homeodomain-like"/>
    <property type="match status" value="1"/>
</dbReference>
<dbReference type="PANTHER" id="PTHR47893">
    <property type="entry name" value="REGULATORY PROTEIN PCHR"/>
    <property type="match status" value="1"/>
</dbReference>
<evidence type="ECO:0000313" key="6">
    <source>
        <dbReference type="Proteomes" id="UP001208935"/>
    </source>
</evidence>
<keyword evidence="1" id="KW-0805">Transcription regulation</keyword>
<feature type="domain" description="HTH araC/xylS-type" evidence="4">
    <location>
        <begin position="232"/>
        <end position="330"/>
    </location>
</feature>
<evidence type="ECO:0000256" key="1">
    <source>
        <dbReference type="ARBA" id="ARBA00023015"/>
    </source>
</evidence>
<dbReference type="SUPFAM" id="SSF46689">
    <property type="entry name" value="Homeodomain-like"/>
    <property type="match status" value="2"/>
</dbReference>
<dbReference type="PROSITE" id="PS01124">
    <property type="entry name" value="HTH_ARAC_FAMILY_2"/>
    <property type="match status" value="1"/>
</dbReference>
<dbReference type="Proteomes" id="UP001208935">
    <property type="component" value="Unassembled WGS sequence"/>
</dbReference>
<dbReference type="InterPro" id="IPR018060">
    <property type="entry name" value="HTH_AraC"/>
</dbReference>
<dbReference type="InterPro" id="IPR053142">
    <property type="entry name" value="PchR_regulatory_protein"/>
</dbReference>
<keyword evidence="2" id="KW-0238">DNA-binding</keyword>
<sequence length="333" mass="35953">MSQRRSSPPPQSGPAAPAEPAWLAAHAARVRVLQPGLRVHADDAIDALDATVQGHCAPGLHLVFLLEGGLDIAYGERRVLMRTAADDGCVQAAHGGARRAGGQPRCVMVNATEPESFSRRIRHGGYARRLSLCMSHDWLHQLQAASGTRMPAALEALLSGHLALRDWQPSARAVALAEQVLHPPACAPMMELLYQDSRLLDLLAEALAPLQAGEPAARPGPAPNAALARRLRDLREFLGSPAADTLSLDDITRHAGMNANTLQRHFRRAYGTTVFDFMRESRLQRARTALERDGISIKQAAALAGYGSAANFATAFGRRFDMAPKEARRAAQR</sequence>
<name>A0ABT3KSX7_9BURK</name>
<reference evidence="6" key="1">
    <citation type="submission" date="2023-07" db="EMBL/GenBank/DDBJ databases">
        <title>Verminephrobacter genomes.</title>
        <authorList>
            <person name="Lund M.B."/>
        </authorList>
    </citation>
    <scope>NUCLEOTIDE SEQUENCE [LARGE SCALE GENOMIC DNA]</scope>
    <source>
        <strain evidence="6">AtM5-05</strain>
    </source>
</reference>
<dbReference type="Pfam" id="PF12833">
    <property type="entry name" value="HTH_18"/>
    <property type="match status" value="1"/>
</dbReference>